<evidence type="ECO:0000313" key="8">
    <source>
        <dbReference type="Proteomes" id="UP000501053"/>
    </source>
</evidence>
<evidence type="ECO:0000256" key="4">
    <source>
        <dbReference type="ARBA" id="ARBA00023125"/>
    </source>
</evidence>
<gene>
    <name evidence="7" type="ORF">HMEPL2_34070</name>
</gene>
<evidence type="ECO:0000256" key="2">
    <source>
        <dbReference type="ARBA" id="ARBA00022840"/>
    </source>
</evidence>
<dbReference type="CDD" id="cd00009">
    <property type="entry name" value="AAA"/>
    <property type="match status" value="1"/>
</dbReference>
<dbReference type="SUPFAM" id="SSF46689">
    <property type="entry name" value="Homeodomain-like"/>
    <property type="match status" value="1"/>
</dbReference>
<dbReference type="Proteomes" id="UP000501053">
    <property type="component" value="Chromosome"/>
</dbReference>
<organism evidence="7 8">
    <name type="scientific">Vreelandella aquamarina</name>
    <dbReference type="NCBI Taxonomy" id="77097"/>
    <lineage>
        <taxon>Bacteria</taxon>
        <taxon>Pseudomonadati</taxon>
        <taxon>Pseudomonadota</taxon>
        <taxon>Gammaproteobacteria</taxon>
        <taxon>Oceanospirillales</taxon>
        <taxon>Halomonadaceae</taxon>
        <taxon>Vreelandella</taxon>
    </lineage>
</organism>
<accession>A0A6F8XFN1</accession>
<dbReference type="InterPro" id="IPR009057">
    <property type="entry name" value="Homeodomain-like_sf"/>
</dbReference>
<dbReference type="Pfam" id="PF00158">
    <property type="entry name" value="Sigma54_activat"/>
    <property type="match status" value="1"/>
</dbReference>
<evidence type="ECO:0000313" key="7">
    <source>
        <dbReference type="EMBL" id="BCB73056.1"/>
    </source>
</evidence>
<name>A0A6F8XFN1_9GAMM</name>
<dbReference type="PANTHER" id="PTHR32071:SF81">
    <property type="entry name" value="PROPIONATE CATABOLISM OPERON REGULATORY PROTEIN"/>
    <property type="match status" value="1"/>
</dbReference>
<evidence type="ECO:0000256" key="5">
    <source>
        <dbReference type="ARBA" id="ARBA00023163"/>
    </source>
</evidence>
<dbReference type="PROSITE" id="PS50045">
    <property type="entry name" value="SIGMA54_INTERACT_4"/>
    <property type="match status" value="1"/>
</dbReference>
<dbReference type="GO" id="GO:0005524">
    <property type="term" value="F:ATP binding"/>
    <property type="evidence" value="ECO:0007669"/>
    <property type="project" value="UniProtKB-KW"/>
</dbReference>
<dbReference type="Pfam" id="PF02954">
    <property type="entry name" value="HTH_8"/>
    <property type="match status" value="1"/>
</dbReference>
<dbReference type="FunFam" id="3.40.50.300:FF:000006">
    <property type="entry name" value="DNA-binding transcriptional regulator NtrC"/>
    <property type="match status" value="1"/>
</dbReference>
<dbReference type="InterPro" id="IPR003018">
    <property type="entry name" value="GAF"/>
</dbReference>
<dbReference type="PANTHER" id="PTHR32071">
    <property type="entry name" value="TRANSCRIPTIONAL REGULATORY PROTEIN"/>
    <property type="match status" value="1"/>
</dbReference>
<evidence type="ECO:0000256" key="1">
    <source>
        <dbReference type="ARBA" id="ARBA00022741"/>
    </source>
</evidence>
<dbReference type="Gene3D" id="3.30.450.40">
    <property type="match status" value="1"/>
</dbReference>
<keyword evidence="1" id="KW-0547">Nucleotide-binding</keyword>
<keyword evidence="3" id="KW-0805">Transcription regulation</keyword>
<reference evidence="7 8" key="1">
    <citation type="submission" date="2020-03" db="EMBL/GenBank/DDBJ databases">
        <title>Complete Genome Sequence of Halomonas meridiana strain Eplume2, isolated from hydrothermal-plume in the north east Pacific Ocean.</title>
        <authorList>
            <person name="Kurihara Y."/>
            <person name="Kawai S."/>
            <person name="Sakai A."/>
            <person name="Galipon J."/>
            <person name="Arakawa K."/>
        </authorList>
    </citation>
    <scope>NUCLEOTIDE SEQUENCE [LARGE SCALE GENOMIC DNA]</scope>
    <source>
        <strain evidence="7 8">Eplume2</strain>
    </source>
</reference>
<feature type="domain" description="Sigma-54 factor interaction" evidence="6">
    <location>
        <begin position="330"/>
        <end position="558"/>
    </location>
</feature>
<dbReference type="GO" id="GO:0006355">
    <property type="term" value="P:regulation of DNA-templated transcription"/>
    <property type="evidence" value="ECO:0007669"/>
    <property type="project" value="InterPro"/>
</dbReference>
<dbReference type="RefSeq" id="WP_197746090.1">
    <property type="nucleotide sequence ID" value="NZ_AP022869.1"/>
</dbReference>
<evidence type="ECO:0000259" key="6">
    <source>
        <dbReference type="PROSITE" id="PS50045"/>
    </source>
</evidence>
<keyword evidence="2" id="KW-0067">ATP-binding</keyword>
<dbReference type="Gene3D" id="1.10.10.60">
    <property type="entry name" value="Homeodomain-like"/>
    <property type="match status" value="1"/>
</dbReference>
<dbReference type="PROSITE" id="PS00675">
    <property type="entry name" value="SIGMA54_INTERACT_1"/>
    <property type="match status" value="1"/>
</dbReference>
<dbReference type="SMART" id="SM00382">
    <property type="entry name" value="AAA"/>
    <property type="match status" value="1"/>
</dbReference>
<dbReference type="InterPro" id="IPR027417">
    <property type="entry name" value="P-loop_NTPase"/>
</dbReference>
<dbReference type="InterPro" id="IPR003593">
    <property type="entry name" value="AAA+_ATPase"/>
</dbReference>
<dbReference type="Pfam" id="PF25601">
    <property type="entry name" value="AAA_lid_14"/>
    <property type="match status" value="1"/>
</dbReference>
<dbReference type="Gene3D" id="3.40.50.300">
    <property type="entry name" value="P-loop containing nucleotide triphosphate hydrolases"/>
    <property type="match status" value="1"/>
</dbReference>
<dbReference type="PRINTS" id="PR01590">
    <property type="entry name" value="HTHFIS"/>
</dbReference>
<dbReference type="EMBL" id="AP022869">
    <property type="protein sequence ID" value="BCB73056.1"/>
    <property type="molecule type" value="Genomic_DNA"/>
</dbReference>
<protein>
    <submittedName>
        <fullName evidence="7">Sigma-54-dependent Fis family transcriptional regulator</fullName>
    </submittedName>
</protein>
<evidence type="ECO:0000256" key="3">
    <source>
        <dbReference type="ARBA" id="ARBA00023015"/>
    </source>
</evidence>
<dbReference type="InterPro" id="IPR002078">
    <property type="entry name" value="Sigma_54_int"/>
</dbReference>
<keyword evidence="8" id="KW-1185">Reference proteome</keyword>
<proteinExistence type="predicted"/>
<sequence>MIDNKNIQQAWDTFQQYGVASTPISPPVLASWQRSLQHGIDVERNATTLLKEGELHRLKLQHSPFLYASRLAIREGQERLNDTQSMIILADPQGVILETAGDPRAIDAGQDIRLQNGGRWDEASIGTNAIGTAIMLNAPVQIHAVEHFCNEVKKWTCAAAPVTDPRDQRLLGVVDISGPADTFYPQSLAHAIAIARQVEALLAHEMEVEHEGVLHYFLAKRFSGLNDTSIALSHSGKVLYATSRALQELRRRCPRLLDSQRGRLDVGQEVIGDTLTGFIESIEGLIPGARCEPVVDRKLLGYILILPSVSQPTHPSRFTAPQRLTGFDDIIGESRVMRDTCATAQKMAQSGAPILIEGETGVGKELFARAVHGESQRPGAFVPINCGAMPRELIASELFGHEKGAFTGADRSSAGKIEVANGGTLCLDEIGELPPDMQPYLLRVLDDGIVYRIGSHQEKQVAIGLVSMTNRNLANEVEKGTFRQDLFYRIATLRLRIPPLRERGDDVLLIAEQLCRTLAMQRGTTPVSLSSEAQDCLSHYHWPGNVRELRNVLEMSMLMTPGKCIEWHDLPEEVRMNQEAPSATKRLKYTSTSDLRTTEELLIKETIARQGGNLTQAAKQLGIARSTLYSRLAKAKKR</sequence>
<keyword evidence="4" id="KW-0238">DNA-binding</keyword>
<dbReference type="Pfam" id="PF01590">
    <property type="entry name" value="GAF"/>
    <property type="match status" value="1"/>
</dbReference>
<dbReference type="GO" id="GO:0043565">
    <property type="term" value="F:sequence-specific DNA binding"/>
    <property type="evidence" value="ECO:0007669"/>
    <property type="project" value="InterPro"/>
</dbReference>
<dbReference type="Gene3D" id="1.10.8.60">
    <property type="match status" value="1"/>
</dbReference>
<dbReference type="AlphaFoldDB" id="A0A6F8XFN1"/>
<dbReference type="InterPro" id="IPR025944">
    <property type="entry name" value="Sigma_54_int_dom_CS"/>
</dbReference>
<dbReference type="InterPro" id="IPR058031">
    <property type="entry name" value="AAA_lid_NorR"/>
</dbReference>
<dbReference type="PROSITE" id="PS00688">
    <property type="entry name" value="SIGMA54_INTERACT_3"/>
    <property type="match status" value="1"/>
</dbReference>
<keyword evidence="5" id="KW-0804">Transcription</keyword>
<dbReference type="InterPro" id="IPR002197">
    <property type="entry name" value="HTH_Fis"/>
</dbReference>
<dbReference type="InterPro" id="IPR025662">
    <property type="entry name" value="Sigma_54_int_dom_ATP-bd_1"/>
</dbReference>
<dbReference type="InterPro" id="IPR029016">
    <property type="entry name" value="GAF-like_dom_sf"/>
</dbReference>
<dbReference type="SUPFAM" id="SSF52540">
    <property type="entry name" value="P-loop containing nucleoside triphosphate hydrolases"/>
    <property type="match status" value="1"/>
</dbReference>